<protein>
    <recommendedName>
        <fullName evidence="10">Carboxylic ester hydrolase</fullName>
        <ecNumber evidence="10">3.1.1.-</ecNumber>
    </recommendedName>
</protein>
<reference evidence="11 12" key="1">
    <citation type="journal article" date="2020" name="Microbiol. Resour. Announc.">
        <title>Draft Genome Sequence of a Cladosporium Species Isolated from the Mesophotic Ascidian Didemnum maculosum.</title>
        <authorList>
            <person name="Gioti A."/>
            <person name="Siaperas R."/>
            <person name="Nikolaivits E."/>
            <person name="Le Goff G."/>
            <person name="Ouazzani J."/>
            <person name="Kotoulas G."/>
            <person name="Topakas E."/>
        </authorList>
    </citation>
    <scope>NUCLEOTIDE SEQUENCE [LARGE SCALE GENOMIC DNA]</scope>
    <source>
        <strain evidence="11 12">TM138-S3</strain>
    </source>
</reference>
<dbReference type="EMBL" id="JAAQHG020000016">
    <property type="protein sequence ID" value="KAL1586083.1"/>
    <property type="molecule type" value="Genomic_DNA"/>
</dbReference>
<dbReference type="Proteomes" id="UP000803884">
    <property type="component" value="Unassembled WGS sequence"/>
</dbReference>
<accession>A0AB34KS42</accession>
<evidence type="ECO:0000256" key="7">
    <source>
        <dbReference type="ARBA" id="ARBA00022837"/>
    </source>
</evidence>
<comment type="catalytic activity">
    <reaction evidence="9">
        <text>feruloyl-polysaccharide + H2O = ferulate + polysaccharide.</text>
        <dbReference type="EC" id="3.1.1.73"/>
    </reaction>
</comment>
<dbReference type="PANTHER" id="PTHR33938:SF15">
    <property type="entry name" value="FERULOYL ESTERASE B-RELATED"/>
    <property type="match status" value="1"/>
</dbReference>
<keyword evidence="4" id="KW-0479">Metal-binding</keyword>
<dbReference type="EC" id="3.1.1.-" evidence="10"/>
<dbReference type="RefSeq" id="XP_069229188.1">
    <property type="nucleotide sequence ID" value="XM_069373487.1"/>
</dbReference>
<evidence type="ECO:0000256" key="8">
    <source>
        <dbReference type="ARBA" id="ARBA00023157"/>
    </source>
</evidence>
<evidence type="ECO:0000256" key="3">
    <source>
        <dbReference type="ARBA" id="ARBA00022651"/>
    </source>
</evidence>
<organism evidence="11 12">
    <name type="scientific">Cladosporium halotolerans</name>
    <dbReference type="NCBI Taxonomy" id="1052096"/>
    <lineage>
        <taxon>Eukaryota</taxon>
        <taxon>Fungi</taxon>
        <taxon>Dikarya</taxon>
        <taxon>Ascomycota</taxon>
        <taxon>Pezizomycotina</taxon>
        <taxon>Dothideomycetes</taxon>
        <taxon>Dothideomycetidae</taxon>
        <taxon>Cladosporiales</taxon>
        <taxon>Cladosporiaceae</taxon>
        <taxon>Cladosporium</taxon>
    </lineage>
</organism>
<comment type="similarity">
    <text evidence="1 10">Belongs to the tannase family.</text>
</comment>
<keyword evidence="7" id="KW-0106">Calcium</keyword>
<keyword evidence="3" id="KW-0858">Xylan degradation</keyword>
<evidence type="ECO:0000256" key="2">
    <source>
        <dbReference type="ARBA" id="ARBA00022487"/>
    </source>
</evidence>
<evidence type="ECO:0000256" key="6">
    <source>
        <dbReference type="ARBA" id="ARBA00022801"/>
    </source>
</evidence>
<comment type="caution">
    <text evidence="11">The sequence shown here is derived from an EMBL/GenBank/DDBJ whole genome shotgun (WGS) entry which is preliminary data.</text>
</comment>
<keyword evidence="5" id="KW-0732">Signal</keyword>
<evidence type="ECO:0000256" key="9">
    <source>
        <dbReference type="ARBA" id="ARBA00034075"/>
    </source>
</evidence>
<dbReference type="AlphaFoldDB" id="A0AB34KS42"/>
<dbReference type="InterPro" id="IPR029058">
    <property type="entry name" value="AB_hydrolase_fold"/>
</dbReference>
<keyword evidence="8" id="KW-1015">Disulfide bond</keyword>
<dbReference type="Pfam" id="PF07519">
    <property type="entry name" value="Tannase"/>
    <property type="match status" value="2"/>
</dbReference>
<dbReference type="GO" id="GO:0046872">
    <property type="term" value="F:metal ion binding"/>
    <property type="evidence" value="ECO:0007669"/>
    <property type="project" value="UniProtKB-KW"/>
</dbReference>
<keyword evidence="6 10" id="KW-0378">Hydrolase</keyword>
<dbReference type="InterPro" id="IPR011118">
    <property type="entry name" value="Tannase/feruloyl_esterase"/>
</dbReference>
<keyword evidence="3" id="KW-0624">Polysaccharide degradation</keyword>
<evidence type="ECO:0000313" key="12">
    <source>
        <dbReference type="Proteomes" id="UP000803884"/>
    </source>
</evidence>
<sequence>MEPYWSISQSLYNQGMMRLSSLLYSGVFATGLAQQIVSDPQSACEGLRSSFSAPHVTVNLAQYVKAGTNVSLPTSNGTEQCGNTNPTVSVDLCRIAANVATSNRSEITLEMWLPSNWTGRFLSIGNGGLGGCIQYADLAYTTSYGFASVGANNGYNGTSGIGFLNNAETVTDFAYRSLHTGVVIGKQLTKAYYEKEHTKSYYLGCSTGGRQGFKEAQDFPDDFDGIVAGAPALAFNNLSTWSGRSFLVTGSPNASTFLSPDLWALVHEDILAQCDGLDGVTDGIIEDNDLCAYRPENLQCGGTNSTGCLTAPQVRTVREIFTDYYGLNGSIIYSRMNYGSELTARFIYYNGQPFPYTEGWYRYAIYNDPTWSAAGLTLEDAAYAAAKNPSNIETWNGDLSGFQRSGGKLLHYHGLTDAVITSDNSPRYYNHVSNTMALPSSDLDEFYRFFRISGMDHCSGGVGAWGIGQNAQVLKGTEQTAQNNVLLRIVDWVENGNAPETVTGYKYINDTVSLGVDFERSHCKYPTRNTCIDPDNYKKPEAWKCV</sequence>
<evidence type="ECO:0000256" key="4">
    <source>
        <dbReference type="ARBA" id="ARBA00022723"/>
    </source>
</evidence>
<evidence type="ECO:0000256" key="1">
    <source>
        <dbReference type="ARBA" id="ARBA00006249"/>
    </source>
</evidence>
<proteinExistence type="inferred from homology"/>
<keyword evidence="3" id="KW-0119">Carbohydrate metabolism</keyword>
<evidence type="ECO:0000256" key="5">
    <source>
        <dbReference type="ARBA" id="ARBA00022729"/>
    </source>
</evidence>
<evidence type="ECO:0000313" key="11">
    <source>
        <dbReference type="EMBL" id="KAL1586083.1"/>
    </source>
</evidence>
<dbReference type="PANTHER" id="PTHR33938">
    <property type="entry name" value="FERULOYL ESTERASE B-RELATED"/>
    <property type="match status" value="1"/>
</dbReference>
<gene>
    <name evidence="11" type="ORF">WHR41_04881</name>
</gene>
<dbReference type="GeneID" id="96006325"/>
<dbReference type="GO" id="GO:0030600">
    <property type="term" value="F:feruloyl esterase activity"/>
    <property type="evidence" value="ECO:0007669"/>
    <property type="project" value="UniProtKB-EC"/>
</dbReference>
<keyword evidence="12" id="KW-1185">Reference proteome</keyword>
<evidence type="ECO:0000256" key="10">
    <source>
        <dbReference type="RuleBase" id="RU361238"/>
    </source>
</evidence>
<name>A0AB34KS42_9PEZI</name>
<keyword evidence="2" id="KW-0719">Serine esterase</keyword>
<dbReference type="SUPFAM" id="SSF53474">
    <property type="entry name" value="alpha/beta-Hydrolases"/>
    <property type="match status" value="1"/>
</dbReference>
<dbReference type="GO" id="GO:0045493">
    <property type="term" value="P:xylan catabolic process"/>
    <property type="evidence" value="ECO:0007669"/>
    <property type="project" value="UniProtKB-KW"/>
</dbReference>